<evidence type="ECO:0000256" key="2">
    <source>
        <dbReference type="SAM" id="MobiDB-lite"/>
    </source>
</evidence>
<protein>
    <submittedName>
        <fullName evidence="3">NAD-dependent dihydropyrimidine dehydrogenase subunit PreA</fullName>
    </submittedName>
</protein>
<dbReference type="PANTHER" id="PTHR43073">
    <property type="entry name" value="DIHYDROPYRIMIDINE DEHYDROGENASE [NADP(+)]"/>
    <property type="match status" value="1"/>
</dbReference>
<dbReference type="GO" id="GO:0017113">
    <property type="term" value="F:dihydropyrimidine dehydrogenase (NADP+) activity"/>
    <property type="evidence" value="ECO:0007669"/>
    <property type="project" value="TreeGrafter"/>
</dbReference>
<keyword evidence="1" id="KW-0560">Oxidoreductase</keyword>
<dbReference type="PANTHER" id="PTHR43073:SF2">
    <property type="entry name" value="DIHYDROPYRIMIDINE DEHYDROGENASE [NADP(+)]"/>
    <property type="match status" value="1"/>
</dbReference>
<dbReference type="OrthoDB" id="4327079at2759"/>
<name>A0A2J8A011_9CHLO</name>
<dbReference type="GO" id="GO:0006212">
    <property type="term" value="P:uracil catabolic process"/>
    <property type="evidence" value="ECO:0007669"/>
    <property type="project" value="TreeGrafter"/>
</dbReference>
<keyword evidence="4" id="KW-1185">Reference proteome</keyword>
<feature type="non-terminal residue" evidence="3">
    <location>
        <position position="121"/>
    </location>
</feature>
<dbReference type="AlphaFoldDB" id="A0A2J8A011"/>
<sequence>MQQNLLRSRTGRAACPCPSRRSPRHFQPRSAVASGIGSTGQGLDDPIQLVDGRVTSGPDLSVEVNGLKLPNPFIIGSGPPGTNYQVMKKAFDEGWGGVICKASGRPRLRGGRGAERAPEAR</sequence>
<dbReference type="InterPro" id="IPR013785">
    <property type="entry name" value="Aldolase_TIM"/>
</dbReference>
<dbReference type="EMBL" id="PGGS01000276">
    <property type="protein sequence ID" value="PNH05845.1"/>
    <property type="molecule type" value="Genomic_DNA"/>
</dbReference>
<dbReference type="GO" id="GO:0006210">
    <property type="term" value="P:thymine catabolic process"/>
    <property type="evidence" value="ECO:0007669"/>
    <property type="project" value="TreeGrafter"/>
</dbReference>
<dbReference type="Proteomes" id="UP000236333">
    <property type="component" value="Unassembled WGS sequence"/>
</dbReference>
<evidence type="ECO:0000313" key="3">
    <source>
        <dbReference type="EMBL" id="PNH05845.1"/>
    </source>
</evidence>
<reference evidence="3 4" key="1">
    <citation type="journal article" date="2017" name="Mol. Biol. Evol.">
        <title>The 4-celled Tetrabaena socialis nuclear genome reveals the essential components for genetic control of cell number at the origin of multicellularity in the volvocine lineage.</title>
        <authorList>
            <person name="Featherston J."/>
            <person name="Arakaki Y."/>
            <person name="Hanschen E.R."/>
            <person name="Ferris P.J."/>
            <person name="Michod R.E."/>
            <person name="Olson B.J.S.C."/>
            <person name="Nozaki H."/>
            <person name="Durand P.M."/>
        </authorList>
    </citation>
    <scope>NUCLEOTIDE SEQUENCE [LARGE SCALE GENOMIC DNA]</scope>
    <source>
        <strain evidence="3 4">NIES-571</strain>
    </source>
</reference>
<dbReference type="SUPFAM" id="SSF51395">
    <property type="entry name" value="FMN-linked oxidoreductases"/>
    <property type="match status" value="1"/>
</dbReference>
<dbReference type="GO" id="GO:0002058">
    <property type="term" value="F:uracil binding"/>
    <property type="evidence" value="ECO:0007669"/>
    <property type="project" value="TreeGrafter"/>
</dbReference>
<proteinExistence type="predicted"/>
<accession>A0A2J8A011</accession>
<dbReference type="Gene3D" id="3.20.20.70">
    <property type="entry name" value="Aldolase class I"/>
    <property type="match status" value="1"/>
</dbReference>
<evidence type="ECO:0000313" key="4">
    <source>
        <dbReference type="Proteomes" id="UP000236333"/>
    </source>
</evidence>
<evidence type="ECO:0000256" key="1">
    <source>
        <dbReference type="ARBA" id="ARBA00023002"/>
    </source>
</evidence>
<organism evidence="3 4">
    <name type="scientific">Tetrabaena socialis</name>
    <dbReference type="NCBI Taxonomy" id="47790"/>
    <lineage>
        <taxon>Eukaryota</taxon>
        <taxon>Viridiplantae</taxon>
        <taxon>Chlorophyta</taxon>
        <taxon>core chlorophytes</taxon>
        <taxon>Chlorophyceae</taxon>
        <taxon>CS clade</taxon>
        <taxon>Chlamydomonadales</taxon>
        <taxon>Tetrabaenaceae</taxon>
        <taxon>Tetrabaena</taxon>
    </lineage>
</organism>
<dbReference type="GO" id="GO:0050661">
    <property type="term" value="F:NADP binding"/>
    <property type="evidence" value="ECO:0007669"/>
    <property type="project" value="TreeGrafter"/>
</dbReference>
<comment type="caution">
    <text evidence="3">The sequence shown here is derived from an EMBL/GenBank/DDBJ whole genome shotgun (WGS) entry which is preliminary data.</text>
</comment>
<feature type="region of interest" description="Disordered" evidence="2">
    <location>
        <begin position="1"/>
        <end position="44"/>
    </location>
</feature>
<gene>
    <name evidence="3" type="ORF">TSOC_007867</name>
</gene>